<comment type="caution">
    <text evidence="11">The sequence shown here is derived from an EMBL/GenBank/DDBJ whole genome shotgun (WGS) entry which is preliminary data.</text>
</comment>
<dbReference type="InterPro" id="IPR048960">
    <property type="entry name" value="POLQ-like_helical"/>
</dbReference>
<dbReference type="SMART" id="SM00487">
    <property type="entry name" value="DEXDc"/>
    <property type="match status" value="1"/>
</dbReference>
<dbReference type="InterPro" id="IPR027417">
    <property type="entry name" value="P-loop_NTPase"/>
</dbReference>
<feature type="compositionally biased region" description="Polar residues" evidence="7">
    <location>
        <begin position="918"/>
        <end position="927"/>
    </location>
</feature>
<dbReference type="Gene3D" id="1.10.3380.20">
    <property type="match status" value="1"/>
</dbReference>
<dbReference type="SUPFAM" id="SSF158702">
    <property type="entry name" value="Sec63 N-terminal domain-like"/>
    <property type="match status" value="1"/>
</dbReference>
<feature type="compositionally biased region" description="Polar residues" evidence="7">
    <location>
        <begin position="830"/>
        <end position="842"/>
    </location>
</feature>
<dbReference type="Pfam" id="PF00476">
    <property type="entry name" value="DNA_pol_A"/>
    <property type="match status" value="2"/>
</dbReference>
<accession>A0A7J6MC24</accession>
<dbReference type="Gene3D" id="1.20.1060.10">
    <property type="entry name" value="Taq DNA Polymerase, Chain T, domain 4"/>
    <property type="match status" value="1"/>
</dbReference>
<dbReference type="EMBL" id="JABAHT010000143">
    <property type="protein sequence ID" value="KAF4663420.1"/>
    <property type="molecule type" value="Genomic_DNA"/>
</dbReference>
<dbReference type="CDD" id="cd18026">
    <property type="entry name" value="DEXHc_POLQ-like"/>
    <property type="match status" value="1"/>
</dbReference>
<name>A0A7J6MC24_PEROL</name>
<dbReference type="CDD" id="cd08638">
    <property type="entry name" value="DNA_pol_A_theta"/>
    <property type="match status" value="1"/>
</dbReference>
<dbReference type="Pfam" id="PF21099">
    <property type="entry name" value="POLQ_helical"/>
    <property type="match status" value="1"/>
</dbReference>
<keyword evidence="2" id="KW-0547">Nucleotide-binding</keyword>
<evidence type="ECO:0000259" key="9">
    <source>
        <dbReference type="PROSITE" id="PS51194"/>
    </source>
</evidence>
<keyword evidence="4" id="KW-0067">ATP-binding</keyword>
<protein>
    <recommendedName>
        <fullName evidence="14">DNA polymerase theta</fullName>
    </recommendedName>
</protein>
<dbReference type="SUPFAM" id="SSF52540">
    <property type="entry name" value="P-loop containing nucleoside triphosphate hydrolases"/>
    <property type="match status" value="1"/>
</dbReference>
<dbReference type="GO" id="GO:0006302">
    <property type="term" value="P:double-strand break repair"/>
    <property type="evidence" value="ECO:0007669"/>
    <property type="project" value="TreeGrafter"/>
</dbReference>
<organism evidence="11 13">
    <name type="scientific">Perkinsus olseni</name>
    <name type="common">Perkinsus atlanticus</name>
    <dbReference type="NCBI Taxonomy" id="32597"/>
    <lineage>
        <taxon>Eukaryota</taxon>
        <taxon>Sar</taxon>
        <taxon>Alveolata</taxon>
        <taxon>Perkinsozoa</taxon>
        <taxon>Perkinsea</taxon>
        <taxon>Perkinsida</taxon>
        <taxon>Perkinsidae</taxon>
        <taxon>Perkinsus</taxon>
    </lineage>
</organism>
<dbReference type="SMART" id="SM00490">
    <property type="entry name" value="HELICc"/>
    <property type="match status" value="1"/>
</dbReference>
<keyword evidence="6" id="KW-0539">Nucleus</keyword>
<dbReference type="GO" id="GO:0006261">
    <property type="term" value="P:DNA-templated DNA replication"/>
    <property type="evidence" value="ECO:0007669"/>
    <property type="project" value="InterPro"/>
</dbReference>
<sequence>MDIGSFGLKESLVLVYRTRGVNQLYEWQSECLSLPGVLEGNRNLIYCAPTSGGKTLVSEIVMLRRLAGDGRRALFVLPYISVVSEKEAYLQSLCRPAQYKVQAFYGGSSGNFLAMERYDIAVCTIEKANSLVNALLEQPGVDPGSELSRLLGCLVLDELHLLGDSQRGYLLEVLVAKVRYFAPTCQIVGMSATLPNVSEVAAWLDASLYVTDFRPVPLHEYVVCTRTVFTCDGDRRPVRALEDSNKLMPATDTDGFMLAVWEAVSVGNSVLVFCPSKMKCEVACGLLTKSLPWASAPLAPQDTHNHRLQLRAELELCSCNTGAGLDKNLADGILVGVAFHHSGLTTEERDIVERGYRSGAITCLTCTSTLAAGVNLPAQRVVFRTPFIATEFLDTTRYRQMSGRAGRSGHSSASGESYVICSSEVEKKRVTSMAVAALPPLRSALGQNCVGLQRLLLEVMATAGQMKDDQIMRLARATFLDRQLDAPSDQKKRRNSVAEDFPAVHAGMKYLLSTEMVRFNRDNQLYMATPLGRAVCASGLSCEAGIVLWEELKRLRNQTGLCLEGELHLIYLATPWEASVSESLIDWNVYAAVVEGDLSKQQQASLDVIGISMAKIQQASIQGRLSQAAKERDPEGCRRVVKFYSTLLIWALMCEIPIEQVIHRFGSKIGRGLLQSLISSASAFTSCIAVFCGKLRWRVLESVFDTFAGRLSSMCHRRPELLALSEIPKLSPAWARQLYDAGFVSPKMVAGATPQELQSVLRRVLPRQIPDVPEDALERLIKDAALTAKEQRKQKLREAREVQVTVSHRPIPEAPPVVLSTPFVSDENDPTVQPRSPVRSTRLSSASMFTPGGGCGDPSQVGFTPATGYNDVLDPTEFLWASQRNRCDVTVEVDPERLSAGLSRLGRRSLTLKDRLSRSSAQGQALSSMHPAKRRRLTAASVRTSGEAATPDTSLLEQDVEPMERRRSSVANPRDLQQRYWMVRFLAAMPPLASAGGLFDLTDVIREGINVLVCQPGVRDSMTVMWLYGNAVEYAIVNESMDELRCILEGTAQYKLIITESAADFWRLLKRKNPVMRCSACTSTVVVDPQLMSWLRDPEDSTGPSLEKYVKRLSAPHYLDRDLKQCLALYTLCAELGRGLVQHPGLLELLVTLEAPTAALLVDMETTGLMVTPSYWFHWQGKHARYKIQALEVAVREAVGRYVALGNAEDVSKAIFDDLAVPVPEGLRPRKVKKNGHKIYAVDQKMLMQLEPPERCRDLFDWIIEHRRLSHALSKYAIIDRHVIHDGLRVHTVFSQTGTATGRLKSTDPNLLTVENAFEISDVCRPSVATDFHGGHLNLLQEGTDVFASLITAPPPSHRALIEARLVSVSGSLTAADEIVPGAISAAVRGRPLGEYWSTYGWPGYNNADAARRVPQCTVQLATGQKLVFPADQVFRQNAAVTLTGVDANARKRIIALRYAFVAPKGRLLLSVDYCQLEARLLAHFCGDPRLIALFNQPVAERSVEPTYDIFIHIASTWLSKPLSEVTDVERNGIKQLVYGVIYGMGARSLSREMGVTLAEGEALMNKFDSEFPRVREWTRSVIQDATREGASVPSILGRPRHLAGLGGTPQERARAQRQAVNTTCQASAADIMKAATLKVAARLMTMRDENGRPPAEILLQIHDELLLEVDEDRVGDIADIVVEAMVKAVPLTVKLQVKWGTGRTWGSIQTACIGA</sequence>
<dbReference type="GO" id="GO:0005634">
    <property type="term" value="C:nucleus"/>
    <property type="evidence" value="ECO:0007669"/>
    <property type="project" value="UniProtKB-SubCell"/>
</dbReference>
<keyword evidence="5" id="KW-0234">DNA repair</keyword>
<evidence type="ECO:0000259" key="8">
    <source>
        <dbReference type="PROSITE" id="PS51192"/>
    </source>
</evidence>
<keyword evidence="3" id="KW-0227">DNA damage</keyword>
<gene>
    <name evidence="11" type="ORF">FOL46_001626</name>
    <name evidence="10" type="ORF">FOZ61_001687</name>
</gene>
<evidence type="ECO:0000313" key="13">
    <source>
        <dbReference type="Proteomes" id="UP000572268"/>
    </source>
</evidence>
<dbReference type="PROSITE" id="PS51192">
    <property type="entry name" value="HELICASE_ATP_BIND_1"/>
    <property type="match status" value="1"/>
</dbReference>
<dbReference type="InterPro" id="IPR001650">
    <property type="entry name" value="Helicase_C-like"/>
</dbReference>
<evidence type="ECO:0000256" key="1">
    <source>
        <dbReference type="ARBA" id="ARBA00004123"/>
    </source>
</evidence>
<evidence type="ECO:0000256" key="5">
    <source>
        <dbReference type="ARBA" id="ARBA00023204"/>
    </source>
</evidence>
<evidence type="ECO:0000256" key="6">
    <source>
        <dbReference type="ARBA" id="ARBA00023242"/>
    </source>
</evidence>
<dbReference type="Gene3D" id="1.10.150.20">
    <property type="entry name" value="5' to 3' exonuclease, C-terminal subdomain"/>
    <property type="match status" value="1"/>
</dbReference>
<dbReference type="SMART" id="SM00482">
    <property type="entry name" value="POLAc"/>
    <property type="match status" value="1"/>
</dbReference>
<dbReference type="GO" id="GO:0005524">
    <property type="term" value="F:ATP binding"/>
    <property type="evidence" value="ECO:0007669"/>
    <property type="project" value="UniProtKB-KW"/>
</dbReference>
<comment type="subcellular location">
    <subcellularLocation>
        <location evidence="1">Nucleus</location>
    </subcellularLocation>
</comment>
<evidence type="ECO:0000256" key="2">
    <source>
        <dbReference type="ARBA" id="ARBA00022741"/>
    </source>
</evidence>
<dbReference type="GO" id="GO:0003677">
    <property type="term" value="F:DNA binding"/>
    <property type="evidence" value="ECO:0007669"/>
    <property type="project" value="InterPro"/>
</dbReference>
<dbReference type="InterPro" id="IPR046931">
    <property type="entry name" value="HTH_61"/>
</dbReference>
<proteinExistence type="predicted"/>
<dbReference type="InterPro" id="IPR002298">
    <property type="entry name" value="DNA_polymerase_A"/>
</dbReference>
<evidence type="ECO:0000313" key="12">
    <source>
        <dbReference type="Proteomes" id="UP000570595"/>
    </source>
</evidence>
<dbReference type="SUPFAM" id="SSF56672">
    <property type="entry name" value="DNA/RNA polymerases"/>
    <property type="match status" value="1"/>
</dbReference>
<evidence type="ECO:0008006" key="14">
    <source>
        <dbReference type="Google" id="ProtNLM"/>
    </source>
</evidence>
<dbReference type="GO" id="GO:0003887">
    <property type="term" value="F:DNA-directed DNA polymerase activity"/>
    <property type="evidence" value="ECO:0007669"/>
    <property type="project" value="InterPro"/>
</dbReference>
<feature type="domain" description="Helicase ATP-binding" evidence="8">
    <location>
        <begin position="35"/>
        <end position="212"/>
    </location>
</feature>
<dbReference type="PANTHER" id="PTHR10133">
    <property type="entry name" value="DNA POLYMERASE I"/>
    <property type="match status" value="1"/>
</dbReference>
<dbReference type="Pfam" id="PF00270">
    <property type="entry name" value="DEAD"/>
    <property type="match status" value="1"/>
</dbReference>
<evidence type="ECO:0000313" key="10">
    <source>
        <dbReference type="EMBL" id="KAF4663420.1"/>
    </source>
</evidence>
<dbReference type="InterPro" id="IPR011545">
    <property type="entry name" value="DEAD/DEAH_box_helicase_dom"/>
</dbReference>
<evidence type="ECO:0000313" key="11">
    <source>
        <dbReference type="EMBL" id="KAF4669095.1"/>
    </source>
</evidence>
<dbReference type="Pfam" id="PF20470">
    <property type="entry name" value="HTH_61"/>
    <property type="match status" value="1"/>
</dbReference>
<dbReference type="Proteomes" id="UP000572268">
    <property type="component" value="Unassembled WGS sequence"/>
</dbReference>
<dbReference type="InterPro" id="IPR001098">
    <property type="entry name" value="DNA-dir_DNA_pol_A_palm_dom"/>
</dbReference>
<dbReference type="CDD" id="cd18795">
    <property type="entry name" value="SF2_C_Ski2"/>
    <property type="match status" value="1"/>
</dbReference>
<dbReference type="FunFam" id="3.40.50.300:FF:000813">
    <property type="entry name" value="helicase POLQ-like isoform X1"/>
    <property type="match status" value="1"/>
</dbReference>
<dbReference type="PANTHER" id="PTHR10133:SF62">
    <property type="entry name" value="DNA POLYMERASE THETA"/>
    <property type="match status" value="1"/>
</dbReference>
<dbReference type="Pfam" id="PF00271">
    <property type="entry name" value="Helicase_C"/>
    <property type="match status" value="1"/>
</dbReference>
<evidence type="ECO:0000256" key="3">
    <source>
        <dbReference type="ARBA" id="ARBA00022763"/>
    </source>
</evidence>
<feature type="region of interest" description="Disordered" evidence="7">
    <location>
        <begin position="817"/>
        <end position="842"/>
    </location>
</feature>
<feature type="domain" description="Helicase C-terminal" evidence="9">
    <location>
        <begin position="252"/>
        <end position="457"/>
    </location>
</feature>
<dbReference type="EMBL" id="JABANN010000147">
    <property type="protein sequence ID" value="KAF4669095.1"/>
    <property type="molecule type" value="Genomic_DNA"/>
</dbReference>
<dbReference type="PROSITE" id="PS51194">
    <property type="entry name" value="HELICASE_CTER"/>
    <property type="match status" value="1"/>
</dbReference>
<evidence type="ECO:0000256" key="7">
    <source>
        <dbReference type="SAM" id="MobiDB-lite"/>
    </source>
</evidence>
<dbReference type="InterPro" id="IPR043502">
    <property type="entry name" value="DNA/RNA_pol_sf"/>
</dbReference>
<dbReference type="Proteomes" id="UP000570595">
    <property type="component" value="Unassembled WGS sequence"/>
</dbReference>
<feature type="region of interest" description="Disordered" evidence="7">
    <location>
        <begin position="913"/>
        <end position="955"/>
    </location>
</feature>
<dbReference type="Gene3D" id="3.30.70.370">
    <property type="match status" value="1"/>
</dbReference>
<reference evidence="12 13" key="1">
    <citation type="submission" date="2020-04" db="EMBL/GenBank/DDBJ databases">
        <title>Perkinsus olseni comparative genomics.</title>
        <authorList>
            <person name="Bogema D.R."/>
        </authorList>
    </citation>
    <scope>NUCLEOTIDE SEQUENCE [LARGE SCALE GENOMIC DNA]</scope>
    <source>
        <strain evidence="10">ATCC PRA-179</strain>
        <strain evidence="11">ATCC PRA-31</strain>
    </source>
</reference>
<dbReference type="OrthoDB" id="2320933at2759"/>
<evidence type="ECO:0000256" key="4">
    <source>
        <dbReference type="ARBA" id="ARBA00022840"/>
    </source>
</evidence>
<dbReference type="Gene3D" id="3.40.50.300">
    <property type="entry name" value="P-loop containing nucleotide triphosphate hydrolases"/>
    <property type="match status" value="2"/>
</dbReference>
<dbReference type="InterPro" id="IPR014001">
    <property type="entry name" value="Helicase_ATP-bd"/>
</dbReference>